<dbReference type="GO" id="GO:0005524">
    <property type="term" value="F:ATP binding"/>
    <property type="evidence" value="ECO:0007669"/>
    <property type="project" value="InterPro"/>
</dbReference>
<reference evidence="2 3" key="1">
    <citation type="submission" date="2016-04" db="EMBL/GenBank/DDBJ databases">
        <title>Genome analyses suggest a sexual origin of heterokaryosis in a supposedly ancient asexual fungus.</title>
        <authorList>
            <person name="Ropars J."/>
            <person name="Sedzielewska K."/>
            <person name="Noel J."/>
            <person name="Charron P."/>
            <person name="Farinelli L."/>
            <person name="Marton T."/>
            <person name="Kruger M."/>
            <person name="Pelin A."/>
            <person name="Brachmann A."/>
            <person name="Corradi N."/>
        </authorList>
    </citation>
    <scope>NUCLEOTIDE SEQUENCE [LARGE SCALE GENOMIC DNA]</scope>
    <source>
        <strain evidence="2 3">C2</strain>
    </source>
</reference>
<dbReference type="Gene3D" id="1.10.510.10">
    <property type="entry name" value="Transferase(Phosphotransferase) domain 1"/>
    <property type="match status" value="1"/>
</dbReference>
<dbReference type="InterPro" id="IPR011009">
    <property type="entry name" value="Kinase-like_dom_sf"/>
</dbReference>
<dbReference type="GO" id="GO:0004672">
    <property type="term" value="F:protein kinase activity"/>
    <property type="evidence" value="ECO:0007669"/>
    <property type="project" value="InterPro"/>
</dbReference>
<dbReference type="InterPro" id="IPR000719">
    <property type="entry name" value="Prot_kinase_dom"/>
</dbReference>
<reference evidence="2 3" key="2">
    <citation type="submission" date="2017-10" db="EMBL/GenBank/DDBJ databases">
        <title>Extensive intraspecific genome diversity in a model arbuscular mycorrhizal fungus.</title>
        <authorList>
            <person name="Chen E.C.H."/>
            <person name="Morin E."/>
            <person name="Baudet D."/>
            <person name="Noel J."/>
            <person name="Ndikumana S."/>
            <person name="Charron P."/>
            <person name="St-Onge C."/>
            <person name="Giorgi J."/>
            <person name="Grigoriev I.V."/>
            <person name="Roux C."/>
            <person name="Martin F.M."/>
            <person name="Corradi N."/>
        </authorList>
    </citation>
    <scope>NUCLEOTIDE SEQUENCE [LARGE SCALE GENOMIC DNA]</scope>
    <source>
        <strain evidence="2 3">C2</strain>
    </source>
</reference>
<dbReference type="EMBL" id="LLXL01002164">
    <property type="protein sequence ID" value="PKK61610.1"/>
    <property type="molecule type" value="Genomic_DNA"/>
</dbReference>
<dbReference type="PANTHER" id="PTHR37171:SF1">
    <property type="entry name" value="SERINE_THREONINE-PROTEIN KINASE YRZF-RELATED"/>
    <property type="match status" value="1"/>
</dbReference>
<dbReference type="InterPro" id="IPR052396">
    <property type="entry name" value="Meiotic_Drive_Suppr_Kinase"/>
</dbReference>
<name>A0A2N1MIZ4_9GLOM</name>
<dbReference type="VEuPathDB" id="FungiDB:RhiirA1_468602"/>
<dbReference type="PROSITE" id="PS50011">
    <property type="entry name" value="PROTEIN_KINASE_DOM"/>
    <property type="match status" value="1"/>
</dbReference>
<dbReference type="VEuPathDB" id="FungiDB:RhiirFUN_018697"/>
<dbReference type="PANTHER" id="PTHR37171">
    <property type="entry name" value="SERINE/THREONINE-PROTEIN KINASE YRZF-RELATED"/>
    <property type="match status" value="1"/>
</dbReference>
<comment type="caution">
    <text evidence="2">The sequence shown here is derived from an EMBL/GenBank/DDBJ whole genome shotgun (WGS) entry which is preliminary data.</text>
</comment>
<proteinExistence type="predicted"/>
<accession>A0A2N1MIZ4</accession>
<dbReference type="PROSITE" id="PS00108">
    <property type="entry name" value="PROTEIN_KINASE_ST"/>
    <property type="match status" value="1"/>
</dbReference>
<evidence type="ECO:0000313" key="3">
    <source>
        <dbReference type="Proteomes" id="UP000233469"/>
    </source>
</evidence>
<protein>
    <recommendedName>
        <fullName evidence="1">Protein kinase domain-containing protein</fullName>
    </recommendedName>
</protein>
<dbReference type="InterPro" id="IPR008271">
    <property type="entry name" value="Ser/Thr_kinase_AS"/>
</dbReference>
<dbReference type="Proteomes" id="UP000233469">
    <property type="component" value="Unassembled WGS sequence"/>
</dbReference>
<sequence>MKNYDRNWFNFRNMLESGRIGSIFKTILGRKTGTLKMVALYKDEKKLKEFLNEIKIYIRLLKEIQGIYILKLLKFGVLHEAFVFILTFLAEKTFADIKDNITKEEKQLAIKGLQKLYLKRVKHGDIKLENIMVKRKNEGSTSYVWWIDFGWSKMTDNVKDLNKELKELKYLLKIEDTK</sequence>
<dbReference type="SUPFAM" id="SSF56112">
    <property type="entry name" value="Protein kinase-like (PK-like)"/>
    <property type="match status" value="1"/>
</dbReference>
<dbReference type="AlphaFoldDB" id="A0A2N1MIZ4"/>
<dbReference type="Pfam" id="PF00069">
    <property type="entry name" value="Pkinase"/>
    <property type="match status" value="1"/>
</dbReference>
<organism evidence="2 3">
    <name type="scientific">Rhizophagus irregularis</name>
    <dbReference type="NCBI Taxonomy" id="588596"/>
    <lineage>
        <taxon>Eukaryota</taxon>
        <taxon>Fungi</taxon>
        <taxon>Fungi incertae sedis</taxon>
        <taxon>Mucoromycota</taxon>
        <taxon>Glomeromycotina</taxon>
        <taxon>Glomeromycetes</taxon>
        <taxon>Glomerales</taxon>
        <taxon>Glomeraceae</taxon>
        <taxon>Rhizophagus</taxon>
    </lineage>
</organism>
<feature type="domain" description="Protein kinase" evidence="1">
    <location>
        <begin position="9"/>
        <end position="178"/>
    </location>
</feature>
<dbReference type="VEuPathDB" id="FungiDB:FUN_019806"/>
<evidence type="ECO:0000313" key="2">
    <source>
        <dbReference type="EMBL" id="PKK61610.1"/>
    </source>
</evidence>
<evidence type="ECO:0000259" key="1">
    <source>
        <dbReference type="PROSITE" id="PS50011"/>
    </source>
</evidence>
<gene>
    <name evidence="2" type="ORF">RhiirC2_718299</name>
</gene>